<reference evidence="2" key="1">
    <citation type="submission" date="2023-03" db="UniProtKB">
        <authorList>
            <consortium name="Ensembl"/>
        </authorList>
    </citation>
    <scope>IDENTIFICATION</scope>
</reference>
<dbReference type="PANTHER" id="PTHR14817:SF2">
    <property type="entry name" value="COILED-COIL DOMAIN-CONTAINING PROTEIN 15"/>
    <property type="match status" value="1"/>
</dbReference>
<dbReference type="GO" id="GO:0005813">
    <property type="term" value="C:centrosome"/>
    <property type="evidence" value="ECO:0007669"/>
    <property type="project" value="TreeGrafter"/>
</dbReference>
<dbReference type="AlphaFoldDB" id="A0A8C4L2T9"/>
<feature type="region of interest" description="Disordered" evidence="1">
    <location>
        <begin position="64"/>
        <end position="95"/>
    </location>
</feature>
<dbReference type="OMA" id="SEYLLCP"/>
<organism evidence="2">
    <name type="scientific">Equus asinus asinus</name>
    <dbReference type="NCBI Taxonomy" id="83772"/>
    <lineage>
        <taxon>Eukaryota</taxon>
        <taxon>Metazoa</taxon>
        <taxon>Chordata</taxon>
        <taxon>Craniata</taxon>
        <taxon>Vertebrata</taxon>
        <taxon>Euteleostomi</taxon>
        <taxon>Mammalia</taxon>
        <taxon>Eutheria</taxon>
        <taxon>Laurasiatheria</taxon>
        <taxon>Perissodactyla</taxon>
        <taxon>Equidae</taxon>
        <taxon>Equus</taxon>
    </lineage>
</organism>
<name>A0A8C4L2T9_EQUAS</name>
<evidence type="ECO:0000256" key="1">
    <source>
        <dbReference type="SAM" id="MobiDB-lite"/>
    </source>
</evidence>
<sequence length="154" mass="16753">FYFKLFLSPNQEAQMPGSMAPLKKTGNTTRLPLALNPLKSKDVLAVLAERNQAIVPVGAWVEPASPHSSEIPASAEKESSIAMQSSDPAHLTPKRTSVFPNNLNAAIGSARSLLSEMLGDGIEDRENQNELFLQQAQAVSTSSFYFMSMIFLDI</sequence>
<evidence type="ECO:0000313" key="2">
    <source>
        <dbReference type="Ensembl" id="ENSEASP00005002887.1"/>
    </source>
</evidence>
<proteinExistence type="predicted"/>
<protein>
    <submittedName>
        <fullName evidence="2">Uncharacterized protein</fullName>
    </submittedName>
</protein>
<accession>A0A8C4L2T9</accession>
<dbReference type="Ensembl" id="ENSEAST00005003161.1">
    <property type="protein sequence ID" value="ENSEASP00005002887.1"/>
    <property type="gene ID" value="ENSEASG00005002215.1"/>
</dbReference>
<dbReference type="InterPro" id="IPR037693">
    <property type="entry name" value="CCDC15"/>
</dbReference>
<dbReference type="PANTHER" id="PTHR14817">
    <property type="entry name" value="COILED-COIL DOMAIN-CONTAINING PROTEIN 15"/>
    <property type="match status" value="1"/>
</dbReference>